<dbReference type="Gene3D" id="2.40.30.170">
    <property type="match status" value="1"/>
</dbReference>
<reference evidence="10" key="1">
    <citation type="submission" date="2023-07" db="EMBL/GenBank/DDBJ databases">
        <title>Genomic Encyclopedia of Type Strains, Phase IV (KMG-IV): sequencing the most valuable type-strain genomes for metagenomic binning, comparative biology and taxonomic classification.</title>
        <authorList>
            <person name="Goeker M."/>
        </authorList>
    </citation>
    <scope>NUCLEOTIDE SEQUENCE</scope>
    <source>
        <strain evidence="10">DSM 21202</strain>
    </source>
</reference>
<comment type="caution">
    <text evidence="10">The sequence shown here is derived from an EMBL/GenBank/DDBJ whole genome shotgun (WGS) entry which is preliminary data.</text>
</comment>
<evidence type="ECO:0000256" key="2">
    <source>
        <dbReference type="ARBA" id="ARBA00009477"/>
    </source>
</evidence>
<dbReference type="Pfam" id="PF25967">
    <property type="entry name" value="RND-MFP_C"/>
    <property type="match status" value="1"/>
</dbReference>
<comment type="subcellular location">
    <subcellularLocation>
        <location evidence="1">Cell envelope</location>
    </subcellularLocation>
</comment>
<evidence type="ECO:0000313" key="11">
    <source>
        <dbReference type="Proteomes" id="UP001229244"/>
    </source>
</evidence>
<keyword evidence="3" id="KW-0175">Coiled coil</keyword>
<feature type="domain" description="Multidrug resistance protein MdtA-like C-terminal permuted SH3" evidence="9">
    <location>
        <begin position="326"/>
        <end position="384"/>
    </location>
</feature>
<feature type="coiled-coil region" evidence="3">
    <location>
        <begin position="104"/>
        <end position="190"/>
    </location>
</feature>
<evidence type="ECO:0000259" key="6">
    <source>
        <dbReference type="Pfam" id="PF25876"/>
    </source>
</evidence>
<dbReference type="RefSeq" id="WP_306883781.1">
    <property type="nucleotide sequence ID" value="NZ_JAUSUL010000001.1"/>
</dbReference>
<dbReference type="EMBL" id="JAUSUL010000001">
    <property type="protein sequence ID" value="MDQ0313993.1"/>
    <property type="molecule type" value="Genomic_DNA"/>
</dbReference>
<feature type="chain" id="PRO_5042038040" evidence="5">
    <location>
        <begin position="34"/>
        <end position="494"/>
    </location>
</feature>
<feature type="compositionally biased region" description="Low complexity" evidence="4">
    <location>
        <begin position="422"/>
        <end position="445"/>
    </location>
</feature>
<accession>A0AAE4ARG2</accession>
<evidence type="ECO:0000256" key="1">
    <source>
        <dbReference type="ARBA" id="ARBA00004196"/>
    </source>
</evidence>
<dbReference type="GO" id="GO:0046677">
    <property type="term" value="P:response to antibiotic"/>
    <property type="evidence" value="ECO:0007669"/>
    <property type="project" value="TreeGrafter"/>
</dbReference>
<dbReference type="InterPro" id="IPR058627">
    <property type="entry name" value="MdtA-like_C"/>
</dbReference>
<dbReference type="InterPro" id="IPR058624">
    <property type="entry name" value="MdtA-like_HH"/>
</dbReference>
<dbReference type="SUPFAM" id="SSF111369">
    <property type="entry name" value="HlyD-like secretion proteins"/>
    <property type="match status" value="1"/>
</dbReference>
<feature type="domain" description="Multidrug resistance protein MdtA-like beta-barrel" evidence="8">
    <location>
        <begin position="260"/>
        <end position="317"/>
    </location>
</feature>
<dbReference type="GO" id="GO:0022857">
    <property type="term" value="F:transmembrane transporter activity"/>
    <property type="evidence" value="ECO:0007669"/>
    <property type="project" value="InterPro"/>
</dbReference>
<dbReference type="Pfam" id="PF25944">
    <property type="entry name" value="Beta-barrel_RND"/>
    <property type="match status" value="1"/>
</dbReference>
<evidence type="ECO:0000256" key="5">
    <source>
        <dbReference type="SAM" id="SignalP"/>
    </source>
</evidence>
<evidence type="ECO:0000256" key="4">
    <source>
        <dbReference type="SAM" id="MobiDB-lite"/>
    </source>
</evidence>
<dbReference type="PANTHER" id="PTHR30158">
    <property type="entry name" value="ACRA/E-RELATED COMPONENT OF DRUG EFFLUX TRANSPORTER"/>
    <property type="match status" value="1"/>
</dbReference>
<dbReference type="Gene3D" id="2.40.50.100">
    <property type="match status" value="1"/>
</dbReference>
<proteinExistence type="inferred from homology"/>
<evidence type="ECO:0000313" key="10">
    <source>
        <dbReference type="EMBL" id="MDQ0313993.1"/>
    </source>
</evidence>
<sequence>MVHSRVERGGPRRILSLVASAGFLGLAASSAMAQAPGGGNSAPPAVVVTAIQNENVAASQQFLGRIQAIQQVDIVARVEGFLDQVAFQEGAFVDKGQLLYQIEKDQYQAQLDAANAQLATAKAQKSGAEAQLKNAQANLNRQQTLLERQTVSQAVVDQAQAQRDEAAASVQSGQAAIEQANAQIETAKINLGYTTINSPIKGRIGATNVTQGNLVNTQSGTLATVVQLDPIRMVFSIPETYWIQFAQEKGINAASAEGVSFVPTIELPTGKTYEPQGKIAFVSNEVDQTTGTIAIYTDFPNPDGALLPGGFVTAIVRQAQQQNLPVVPLSAVQQDRQGRYVFVLGTDNKVSERRIETSVQVQDGWAVTSGLQSGETVVVQGVQKIQPGMTVSPTSVSFQNASQAGQADPSQGQSSGNGGSSGSQTSGSDNSGTSGSGSDSTSSGSGSSGSSGSGSSSAPASGSSSGTGGSGSDASSSGSSTGGSSGSSSSGSGN</sequence>
<evidence type="ECO:0000259" key="7">
    <source>
        <dbReference type="Pfam" id="PF25917"/>
    </source>
</evidence>
<dbReference type="AlphaFoldDB" id="A0AAE4ARG2"/>
<feature type="signal peptide" evidence="5">
    <location>
        <begin position="1"/>
        <end position="33"/>
    </location>
</feature>
<dbReference type="Gene3D" id="1.10.287.470">
    <property type="entry name" value="Helix hairpin bin"/>
    <property type="match status" value="1"/>
</dbReference>
<dbReference type="InterPro" id="IPR058625">
    <property type="entry name" value="MdtA-like_BSH"/>
</dbReference>
<dbReference type="InterPro" id="IPR006143">
    <property type="entry name" value="RND_pump_MFP"/>
</dbReference>
<organism evidence="10 11">
    <name type="scientific">Amorphus orientalis</name>
    <dbReference type="NCBI Taxonomy" id="649198"/>
    <lineage>
        <taxon>Bacteria</taxon>
        <taxon>Pseudomonadati</taxon>
        <taxon>Pseudomonadota</taxon>
        <taxon>Alphaproteobacteria</taxon>
        <taxon>Hyphomicrobiales</taxon>
        <taxon>Amorphaceae</taxon>
        <taxon>Amorphus</taxon>
    </lineage>
</organism>
<dbReference type="Pfam" id="PF25876">
    <property type="entry name" value="HH_MFP_RND"/>
    <property type="match status" value="1"/>
</dbReference>
<feature type="region of interest" description="Disordered" evidence="4">
    <location>
        <begin position="393"/>
        <end position="494"/>
    </location>
</feature>
<protein>
    <submittedName>
        <fullName evidence="10">Membrane fusion protein (Multidrug efflux system)</fullName>
    </submittedName>
</protein>
<dbReference type="NCBIfam" id="TIGR01730">
    <property type="entry name" value="RND_mfp"/>
    <property type="match status" value="1"/>
</dbReference>
<keyword evidence="5" id="KW-0732">Signal</keyword>
<gene>
    <name evidence="10" type="ORF">J2S73_000430</name>
</gene>
<keyword evidence="11" id="KW-1185">Reference proteome</keyword>
<dbReference type="Gene3D" id="2.40.420.20">
    <property type="match status" value="1"/>
</dbReference>
<name>A0AAE4ARG2_9HYPH</name>
<feature type="compositionally biased region" description="Low complexity" evidence="4">
    <location>
        <begin position="453"/>
        <end position="464"/>
    </location>
</feature>
<evidence type="ECO:0000259" key="9">
    <source>
        <dbReference type="Pfam" id="PF25967"/>
    </source>
</evidence>
<feature type="domain" description="Multidrug resistance protein MdtA-like barrel-sandwich hybrid" evidence="7">
    <location>
        <begin position="71"/>
        <end position="226"/>
    </location>
</feature>
<evidence type="ECO:0000256" key="3">
    <source>
        <dbReference type="SAM" id="Coils"/>
    </source>
</evidence>
<dbReference type="Pfam" id="PF25917">
    <property type="entry name" value="BSH_RND"/>
    <property type="match status" value="1"/>
</dbReference>
<dbReference type="FunFam" id="2.40.420.20:FF:000001">
    <property type="entry name" value="Efflux RND transporter periplasmic adaptor subunit"/>
    <property type="match status" value="1"/>
</dbReference>
<feature type="domain" description="Multidrug resistance protein MdtA-like alpha-helical hairpin" evidence="6">
    <location>
        <begin position="117"/>
        <end position="194"/>
    </location>
</feature>
<comment type="similarity">
    <text evidence="2">Belongs to the membrane fusion protein (MFP) (TC 8.A.1) family.</text>
</comment>
<dbReference type="GO" id="GO:0005886">
    <property type="term" value="C:plasma membrane"/>
    <property type="evidence" value="ECO:0007669"/>
    <property type="project" value="TreeGrafter"/>
</dbReference>
<evidence type="ECO:0000259" key="8">
    <source>
        <dbReference type="Pfam" id="PF25944"/>
    </source>
</evidence>
<dbReference type="GO" id="GO:0030313">
    <property type="term" value="C:cell envelope"/>
    <property type="evidence" value="ECO:0007669"/>
    <property type="project" value="UniProtKB-SubCell"/>
</dbReference>
<dbReference type="InterPro" id="IPR058626">
    <property type="entry name" value="MdtA-like_b-barrel"/>
</dbReference>
<dbReference type="Proteomes" id="UP001229244">
    <property type="component" value="Unassembled WGS sequence"/>
</dbReference>
<feature type="compositionally biased region" description="Polar residues" evidence="4">
    <location>
        <begin position="393"/>
        <end position="409"/>
    </location>
</feature>